<comment type="caution">
    <text evidence="7">The sequence shown here is derived from an EMBL/GenBank/DDBJ whole genome shotgun (WGS) entry which is preliminary data.</text>
</comment>
<keyword evidence="4 5" id="KW-0472">Membrane</keyword>
<sequence length="422" mass="43641">MANDALTVSDTPTAVAPTRGRGGPLMYTLGMPIAMLGLYIALLPPVLVAMALKVAEIAPDNQAGVLGLALGIGAFAAMVANPLAGRFSDRTAGRLGMRRPWIIGGTVVGFAALVVVATTSSTVVLVIGWGVAQIAYNATIAALTAVLPDHVTRSQRGRVAALLGLAQNLALVGGTFLVQLFSTSATQMIVPGAIGSAVVVLYALLFRDRVLTNRPTSRLGIGQLFGSFVFNPVQHPDLGWAWLTRFMMVAAQYTAVSYLTYFLRDDIGVNASNLANAVFQGTLWNVVGIVLTSLVAGWLSDKLGRRKLFVAVAGIVGVVGLVLIAMAPSLGMVLVGEFVMGAGMGVFYAVDLALITDVLPSDQDNAKDLGVVNIAQALPQSIVPAAAPGVIALTGGYSGFFITGAVVGLLGIVSVSRIRGVR</sequence>
<evidence type="ECO:0000313" key="7">
    <source>
        <dbReference type="EMBL" id="TDN42304.1"/>
    </source>
</evidence>
<feature type="transmembrane region" description="Helical" evidence="5">
    <location>
        <begin position="101"/>
        <end position="120"/>
    </location>
</feature>
<feature type="transmembrane region" description="Helical" evidence="5">
    <location>
        <begin position="308"/>
        <end position="326"/>
    </location>
</feature>
<feature type="transmembrane region" description="Helical" evidence="5">
    <location>
        <begin position="159"/>
        <end position="182"/>
    </location>
</feature>
<feature type="transmembrane region" description="Helical" evidence="5">
    <location>
        <begin position="188"/>
        <end position="206"/>
    </location>
</feature>
<protein>
    <submittedName>
        <fullName evidence="7">Na+/melibiose symporter-like transporter</fullName>
    </submittedName>
</protein>
<dbReference type="InterPro" id="IPR011701">
    <property type="entry name" value="MFS"/>
</dbReference>
<dbReference type="AlphaFoldDB" id="A0A4R6DDQ2"/>
<dbReference type="GO" id="GO:0022857">
    <property type="term" value="F:transmembrane transporter activity"/>
    <property type="evidence" value="ECO:0007669"/>
    <property type="project" value="InterPro"/>
</dbReference>
<dbReference type="PROSITE" id="PS00216">
    <property type="entry name" value="SUGAR_TRANSPORT_1"/>
    <property type="match status" value="1"/>
</dbReference>
<keyword evidence="2 5" id="KW-0812">Transmembrane</keyword>
<dbReference type="InterPro" id="IPR036259">
    <property type="entry name" value="MFS_trans_sf"/>
</dbReference>
<dbReference type="Proteomes" id="UP000295764">
    <property type="component" value="Unassembled WGS sequence"/>
</dbReference>
<dbReference type="Gene3D" id="1.20.1250.20">
    <property type="entry name" value="MFS general substrate transporter like domains"/>
    <property type="match status" value="2"/>
</dbReference>
<feature type="transmembrane region" description="Helical" evidence="5">
    <location>
        <begin position="283"/>
        <end position="301"/>
    </location>
</feature>
<dbReference type="CDD" id="cd06174">
    <property type="entry name" value="MFS"/>
    <property type="match status" value="1"/>
</dbReference>
<feature type="transmembrane region" description="Helical" evidence="5">
    <location>
        <begin position="338"/>
        <end position="359"/>
    </location>
</feature>
<comment type="subcellular location">
    <subcellularLocation>
        <location evidence="1">Cell membrane</location>
        <topology evidence="1">Multi-pass membrane protein</topology>
    </subcellularLocation>
</comment>
<evidence type="ECO:0000259" key="6">
    <source>
        <dbReference type="PROSITE" id="PS50850"/>
    </source>
</evidence>
<evidence type="ECO:0000256" key="5">
    <source>
        <dbReference type="SAM" id="Phobius"/>
    </source>
</evidence>
<dbReference type="GO" id="GO:0005886">
    <property type="term" value="C:plasma membrane"/>
    <property type="evidence" value="ECO:0007669"/>
    <property type="project" value="UniProtKB-SubCell"/>
</dbReference>
<feature type="transmembrane region" description="Helical" evidence="5">
    <location>
        <begin position="371"/>
        <end position="391"/>
    </location>
</feature>
<dbReference type="InterPro" id="IPR005829">
    <property type="entry name" value="Sugar_transporter_CS"/>
</dbReference>
<keyword evidence="3 5" id="KW-1133">Transmembrane helix</keyword>
<dbReference type="RefSeq" id="WP_243736423.1">
    <property type="nucleotide sequence ID" value="NZ_SNVW01000013.1"/>
</dbReference>
<name>A0A4R6DDQ2_9MICO</name>
<feature type="transmembrane region" description="Helical" evidence="5">
    <location>
        <begin position="126"/>
        <end position="147"/>
    </location>
</feature>
<proteinExistence type="predicted"/>
<evidence type="ECO:0000256" key="4">
    <source>
        <dbReference type="ARBA" id="ARBA00023136"/>
    </source>
</evidence>
<evidence type="ECO:0000256" key="1">
    <source>
        <dbReference type="ARBA" id="ARBA00004651"/>
    </source>
</evidence>
<dbReference type="InterPro" id="IPR020846">
    <property type="entry name" value="MFS_dom"/>
</dbReference>
<dbReference type="Pfam" id="PF07690">
    <property type="entry name" value="MFS_1"/>
    <property type="match status" value="1"/>
</dbReference>
<dbReference type="PANTHER" id="PTHR23528:SF1">
    <property type="entry name" value="MAJOR FACILITATOR SUPERFAMILY (MFS) PROFILE DOMAIN-CONTAINING PROTEIN"/>
    <property type="match status" value="1"/>
</dbReference>
<dbReference type="SUPFAM" id="SSF103473">
    <property type="entry name" value="MFS general substrate transporter"/>
    <property type="match status" value="1"/>
</dbReference>
<dbReference type="EMBL" id="SNVW01000013">
    <property type="protein sequence ID" value="TDN42304.1"/>
    <property type="molecule type" value="Genomic_DNA"/>
</dbReference>
<accession>A0A4R6DDQ2</accession>
<feature type="transmembrane region" description="Helical" evidence="5">
    <location>
        <begin position="29"/>
        <end position="51"/>
    </location>
</feature>
<evidence type="ECO:0000313" key="8">
    <source>
        <dbReference type="Proteomes" id="UP000295764"/>
    </source>
</evidence>
<dbReference type="PANTHER" id="PTHR23528">
    <property type="match status" value="1"/>
</dbReference>
<gene>
    <name evidence="7" type="ORF">EDF64_11381</name>
</gene>
<reference evidence="7 8" key="1">
    <citation type="submission" date="2019-03" db="EMBL/GenBank/DDBJ databases">
        <title>Genomic analyses of the natural microbiome of Caenorhabditis elegans.</title>
        <authorList>
            <person name="Samuel B."/>
        </authorList>
    </citation>
    <scope>NUCLEOTIDE SEQUENCE [LARGE SCALE GENOMIC DNA]</scope>
    <source>
        <strain evidence="7 8">JUb65</strain>
    </source>
</reference>
<feature type="transmembrane region" description="Helical" evidence="5">
    <location>
        <begin position="242"/>
        <end position="263"/>
    </location>
</feature>
<evidence type="ECO:0000256" key="3">
    <source>
        <dbReference type="ARBA" id="ARBA00022989"/>
    </source>
</evidence>
<dbReference type="PROSITE" id="PS50850">
    <property type="entry name" value="MFS"/>
    <property type="match status" value="1"/>
</dbReference>
<evidence type="ECO:0000256" key="2">
    <source>
        <dbReference type="ARBA" id="ARBA00022692"/>
    </source>
</evidence>
<feature type="transmembrane region" description="Helical" evidence="5">
    <location>
        <begin position="63"/>
        <end position="80"/>
    </location>
</feature>
<feature type="transmembrane region" description="Helical" evidence="5">
    <location>
        <begin position="397"/>
        <end position="416"/>
    </location>
</feature>
<organism evidence="7 8">
    <name type="scientific">Curtobacterium flaccumfaciens</name>
    <dbReference type="NCBI Taxonomy" id="2035"/>
    <lineage>
        <taxon>Bacteria</taxon>
        <taxon>Bacillati</taxon>
        <taxon>Actinomycetota</taxon>
        <taxon>Actinomycetes</taxon>
        <taxon>Micrococcales</taxon>
        <taxon>Microbacteriaceae</taxon>
        <taxon>Curtobacterium</taxon>
    </lineage>
</organism>
<feature type="domain" description="Major facilitator superfamily (MFS) profile" evidence="6">
    <location>
        <begin position="25"/>
        <end position="422"/>
    </location>
</feature>